<dbReference type="RefSeq" id="WP_308728929.1">
    <property type="nucleotide sequence ID" value="NZ_JAJEQF010000048.1"/>
</dbReference>
<evidence type="ECO:0000313" key="3">
    <source>
        <dbReference type="Proteomes" id="UP001199355"/>
    </source>
</evidence>
<proteinExistence type="predicted"/>
<dbReference type="EMBL" id="JAJEQF010000048">
    <property type="protein sequence ID" value="MCC2168828.1"/>
    <property type="molecule type" value="Genomic_DNA"/>
</dbReference>
<dbReference type="InterPro" id="IPR011854">
    <property type="entry name" value="HypE"/>
</dbReference>
<protein>
    <submittedName>
        <fullName evidence="2">Hydrogenase maturation factor</fullName>
    </submittedName>
</protein>
<dbReference type="AlphaFoldDB" id="A0AAE3DP62"/>
<dbReference type="InterPro" id="IPR010918">
    <property type="entry name" value="PurM-like_C_dom"/>
</dbReference>
<dbReference type="Proteomes" id="UP001199355">
    <property type="component" value="Unassembled WGS sequence"/>
</dbReference>
<accession>A0AAE3DP62</accession>
<dbReference type="PANTHER" id="PTHR30303">
    <property type="entry name" value="HYDROGENASE ISOENZYMES FORMATION PROTEIN HYPE"/>
    <property type="match status" value="1"/>
</dbReference>
<reference evidence="2 3" key="1">
    <citation type="submission" date="2021-10" db="EMBL/GenBank/DDBJ databases">
        <title>Anaerobic single-cell dispensing facilitates the cultivation of human gut bacteria.</title>
        <authorList>
            <person name="Afrizal A."/>
        </authorList>
    </citation>
    <scope>NUCLEOTIDE SEQUENCE [LARGE SCALE GENOMIC DNA]</scope>
    <source>
        <strain evidence="2 3">CLA-AA-H244</strain>
    </source>
</reference>
<dbReference type="Pfam" id="PF02769">
    <property type="entry name" value="AIRS_C"/>
    <property type="match status" value="1"/>
</dbReference>
<evidence type="ECO:0000313" key="2">
    <source>
        <dbReference type="EMBL" id="MCC2168828.1"/>
    </source>
</evidence>
<feature type="domain" description="PurM-like C-terminal" evidence="1">
    <location>
        <begin position="164"/>
        <end position="314"/>
    </location>
</feature>
<keyword evidence="3" id="KW-1185">Reference proteome</keyword>
<dbReference type="InterPro" id="IPR036676">
    <property type="entry name" value="PurM-like_C_sf"/>
</dbReference>
<comment type="caution">
    <text evidence="2">The sequence shown here is derived from an EMBL/GenBank/DDBJ whole genome shotgun (WGS) entry which is preliminary data.</text>
</comment>
<name>A0AAE3DP62_9FIRM</name>
<dbReference type="Gene3D" id="3.90.650.10">
    <property type="entry name" value="PurM-like C-terminal domain"/>
    <property type="match status" value="1"/>
</dbReference>
<dbReference type="SUPFAM" id="SSF56042">
    <property type="entry name" value="PurM C-terminal domain-like"/>
    <property type="match status" value="1"/>
</dbReference>
<dbReference type="GO" id="GO:0051604">
    <property type="term" value="P:protein maturation"/>
    <property type="evidence" value="ECO:0007669"/>
    <property type="project" value="TreeGrafter"/>
</dbReference>
<evidence type="ECO:0000259" key="1">
    <source>
        <dbReference type="Pfam" id="PF02769"/>
    </source>
</evidence>
<dbReference type="PANTHER" id="PTHR30303:SF4">
    <property type="entry name" value="HYDROGENASE EXPRESSION_FORMATION PROTEIN HYPE"/>
    <property type="match status" value="1"/>
</dbReference>
<organism evidence="2 3">
    <name type="scientific">Gallintestinimicrobium propionicum</name>
    <dbReference type="NCBI Taxonomy" id="2981770"/>
    <lineage>
        <taxon>Bacteria</taxon>
        <taxon>Bacillati</taxon>
        <taxon>Bacillota</taxon>
        <taxon>Clostridia</taxon>
        <taxon>Lachnospirales</taxon>
        <taxon>Lachnospiraceae</taxon>
        <taxon>Gallintestinimicrobium</taxon>
    </lineage>
</organism>
<gene>
    <name evidence="2" type="ORF">LKD45_14235</name>
</gene>
<sequence length="339" mass="36265">MKTGNVTGNVYKRSVHRKIETNGIGVKGAEYGEGCAFLTSENVDKAPEKAKQLWITAQSLSVWSGAEGAKLCVYEAVNRAAATAVGKGEAKVRMVSMQLMLPADCQEQELQKMTVAAQEAAQKLQVTLADVKVHVSGAVIAPVATAEALAEVWTAPAGAALSARAGQQIVMTKWAGLAGTVRLEKTYREALLKRYPAQLLDDVAQLEQHFSILPEAAVAGKSGVGLACAVSEGGVFHALWTLAEQAGTGLEVSLKKIPIRQETVEICNELDVNPYELSGNGSLLFVTDQGEMLAEQLQQQKIPAAVIGFLSADNDRVIVNGEERRFLEPANTDAIYRME</sequence>